<dbReference type="AlphaFoldDB" id="A0A1V9YIC0"/>
<evidence type="ECO:0000256" key="5">
    <source>
        <dbReference type="ARBA" id="ARBA00022833"/>
    </source>
</evidence>
<dbReference type="Gene3D" id="2.40.40.50">
    <property type="entry name" value="Ubiquitin fusion degradation protein UFD1, N-terminal domain"/>
    <property type="match status" value="1"/>
</dbReference>
<evidence type="ECO:0000256" key="2">
    <source>
        <dbReference type="ARBA" id="ARBA00022723"/>
    </source>
</evidence>
<keyword evidence="10" id="KW-1185">Reference proteome</keyword>
<dbReference type="InterPro" id="IPR055417">
    <property type="entry name" value="UFD1_N1"/>
</dbReference>
<dbReference type="InterPro" id="IPR055418">
    <property type="entry name" value="UFD1_N2"/>
</dbReference>
<evidence type="ECO:0000256" key="3">
    <source>
        <dbReference type="ARBA" id="ARBA00022771"/>
    </source>
</evidence>
<proteinExistence type="inferred from homology"/>
<dbReference type="OrthoDB" id="422728at2759"/>
<gene>
    <name evidence="9" type="ORF">ACHHYP_11807</name>
</gene>
<evidence type="ECO:0000256" key="7">
    <source>
        <dbReference type="SAM" id="MobiDB-lite"/>
    </source>
</evidence>
<keyword evidence="4" id="KW-0833">Ubl conjugation pathway</keyword>
<dbReference type="PANTHER" id="PTHR12555">
    <property type="entry name" value="UBIQUITIN FUSION DEGRADATON PROTEIN 1"/>
    <property type="match status" value="1"/>
</dbReference>
<sequence>MGPKAGFRGSFTCYSVACIDMPDLEFGDKVILPPKVLLEMQCLKIALPIVFKVTSSQTAALPCQYCSVLEFSAPDGQMYAPYWMMQNLLVDEGGPLHLETAFGIPRGIYCRFQPHESVFLDLAAALGPKVLLEAAMRKYSVLSIGETIAIEYGAEKHLVTVVEVKPGAVVHLFGDVDLEVDFKAPENTDPRRPKSAAPRDEHGDLKEALVAVAPPVTDPTPSAATPATFGRRLGDGGYVQVDVAATSAKAAHKLSFQEAQRKTKSDHGPNPLTTRSLKAFETTGYVLETRGEPGPEMAEPVTVSVPVTAVSEAVPCGYCLGDIPRANFELHELRCKARTAYHRVLCSTCGEKTLKCQLADHVHCPECPFLGTAEALAQHHQDVHANVRCPCGATVPSNLLRQHQDTTCPRTLTVCSVCTLSFPRVKHAQHLAACSSRTLQCERCKQYINVLAFNQHEATCIEEGRVEKDAVKAARHAGRFACPYCTAATFDTMTALDKHTEHECTIARSFNGSSAPLKESPPILRGKLRRKTDLVKPRSTLQQAGGRVVEKPVTSSLGEIQLLKGASLGVAKPTATRQRKADAILNRTSRKPPTKR</sequence>
<evidence type="ECO:0000256" key="4">
    <source>
        <dbReference type="ARBA" id="ARBA00022786"/>
    </source>
</evidence>
<dbReference type="Pfam" id="PF03152">
    <property type="entry name" value="UFD1_N1"/>
    <property type="match status" value="1"/>
</dbReference>
<dbReference type="Gene3D" id="3.30.40.10">
    <property type="entry name" value="Zinc/RING finger domain, C3HC4 (zinc finger)"/>
    <property type="match status" value="1"/>
</dbReference>
<dbReference type="GO" id="GO:0036503">
    <property type="term" value="P:ERAD pathway"/>
    <property type="evidence" value="ECO:0007669"/>
    <property type="project" value="TreeGrafter"/>
</dbReference>
<feature type="domain" description="TRAF-type" evidence="8">
    <location>
        <begin position="403"/>
        <end position="445"/>
    </location>
</feature>
<dbReference type="GO" id="GO:0034098">
    <property type="term" value="C:VCP-NPL4-UFD1 AAA ATPase complex"/>
    <property type="evidence" value="ECO:0007669"/>
    <property type="project" value="TreeGrafter"/>
</dbReference>
<feature type="region of interest" description="Disordered" evidence="7">
    <location>
        <begin position="571"/>
        <end position="596"/>
    </location>
</feature>
<accession>A0A1V9YIC0</accession>
<evidence type="ECO:0000313" key="9">
    <source>
        <dbReference type="EMBL" id="OQR85461.1"/>
    </source>
</evidence>
<dbReference type="PANTHER" id="PTHR12555:SF13">
    <property type="entry name" value="UBIQUITIN RECOGNITION FACTOR IN ER-ASSOCIATED DEGRADATION PROTEIN 1"/>
    <property type="match status" value="1"/>
</dbReference>
<comment type="similarity">
    <text evidence="1">Belongs to the UFD1 family.</text>
</comment>
<dbReference type="InterPro" id="IPR042299">
    <property type="entry name" value="Ufd1-like_Nn"/>
</dbReference>
<evidence type="ECO:0000256" key="1">
    <source>
        <dbReference type="ARBA" id="ARBA00006043"/>
    </source>
</evidence>
<organism evidence="9 10">
    <name type="scientific">Achlya hypogyna</name>
    <name type="common">Oomycete</name>
    <name type="synonym">Protoachlya hypogyna</name>
    <dbReference type="NCBI Taxonomy" id="1202772"/>
    <lineage>
        <taxon>Eukaryota</taxon>
        <taxon>Sar</taxon>
        <taxon>Stramenopiles</taxon>
        <taxon>Oomycota</taxon>
        <taxon>Saprolegniomycetes</taxon>
        <taxon>Saprolegniales</taxon>
        <taxon>Achlyaceae</taxon>
        <taxon>Achlya</taxon>
    </lineage>
</organism>
<name>A0A1V9YIC0_ACHHY</name>
<dbReference type="GO" id="GO:0031593">
    <property type="term" value="F:polyubiquitin modification-dependent protein binding"/>
    <property type="evidence" value="ECO:0007669"/>
    <property type="project" value="TreeGrafter"/>
</dbReference>
<dbReference type="Pfam" id="PF24842">
    <property type="entry name" value="UFD1_N2"/>
    <property type="match status" value="1"/>
</dbReference>
<keyword evidence="5 6" id="KW-0862">Zinc</keyword>
<comment type="caution">
    <text evidence="9">The sequence shown here is derived from an EMBL/GenBank/DDBJ whole genome shotgun (WGS) entry which is preliminary data.</text>
</comment>
<dbReference type="Gene3D" id="3.10.330.10">
    <property type="match status" value="1"/>
</dbReference>
<feature type="zinc finger region" description="TRAF-type" evidence="6">
    <location>
        <begin position="403"/>
        <end position="445"/>
    </location>
</feature>
<dbReference type="EMBL" id="JNBR01001675">
    <property type="protein sequence ID" value="OQR85461.1"/>
    <property type="molecule type" value="Genomic_DNA"/>
</dbReference>
<dbReference type="InterPro" id="IPR004854">
    <property type="entry name" value="Ufd1-like"/>
</dbReference>
<evidence type="ECO:0000313" key="10">
    <source>
        <dbReference type="Proteomes" id="UP000243579"/>
    </source>
</evidence>
<feature type="region of interest" description="Disordered" evidence="7">
    <location>
        <begin position="183"/>
        <end position="202"/>
    </location>
</feature>
<evidence type="ECO:0000256" key="6">
    <source>
        <dbReference type="PROSITE-ProRule" id="PRU00207"/>
    </source>
</evidence>
<dbReference type="Proteomes" id="UP000243579">
    <property type="component" value="Unassembled WGS sequence"/>
</dbReference>
<protein>
    <submittedName>
        <fullName evidence="9">Ubiquitin fusion degradation protein</fullName>
    </submittedName>
</protein>
<keyword evidence="2 6" id="KW-0479">Metal-binding</keyword>
<reference evidence="9 10" key="1">
    <citation type="journal article" date="2014" name="Genome Biol. Evol.">
        <title>The secreted proteins of Achlya hypogyna and Thraustotheca clavata identify the ancestral oomycete secretome and reveal gene acquisitions by horizontal gene transfer.</title>
        <authorList>
            <person name="Misner I."/>
            <person name="Blouin N."/>
            <person name="Leonard G."/>
            <person name="Richards T.A."/>
            <person name="Lane C.E."/>
        </authorList>
    </citation>
    <scope>NUCLEOTIDE SEQUENCE [LARGE SCALE GENOMIC DNA]</scope>
    <source>
        <strain evidence="9 10">ATCC 48635</strain>
    </source>
</reference>
<dbReference type="InterPro" id="IPR013083">
    <property type="entry name" value="Znf_RING/FYVE/PHD"/>
</dbReference>
<keyword evidence="3 6" id="KW-0863">Zinc-finger</keyword>
<dbReference type="PROSITE" id="PS50145">
    <property type="entry name" value="ZF_TRAF"/>
    <property type="match status" value="1"/>
</dbReference>
<dbReference type="InterPro" id="IPR001293">
    <property type="entry name" value="Znf_TRAF"/>
</dbReference>
<dbReference type="GO" id="GO:0008270">
    <property type="term" value="F:zinc ion binding"/>
    <property type="evidence" value="ECO:0007669"/>
    <property type="project" value="UniProtKB-KW"/>
</dbReference>
<dbReference type="GO" id="GO:0006511">
    <property type="term" value="P:ubiquitin-dependent protein catabolic process"/>
    <property type="evidence" value="ECO:0007669"/>
    <property type="project" value="InterPro"/>
</dbReference>
<dbReference type="STRING" id="1202772.A0A1V9YIC0"/>
<evidence type="ECO:0000259" key="8">
    <source>
        <dbReference type="PROSITE" id="PS50145"/>
    </source>
</evidence>